<sequence length="118" mass="13922">MQLHTTDFCSIELFENYVIITVNEGVNLTLDKANIIRKKLRSYYKDQKFLLISNRENNHEVSDDIYKQGQLSNMKAIAIVSKKKTERDKAIIEQKLFDKSFAFFENLEEAKSWAQSYF</sequence>
<reference evidence="1 2" key="1">
    <citation type="submission" date="2016-10" db="EMBL/GenBank/DDBJ databases">
        <authorList>
            <person name="de Groot N.N."/>
        </authorList>
    </citation>
    <scope>NUCLEOTIDE SEQUENCE [LARGE SCALE GENOMIC DNA]</scope>
    <source>
        <strain evidence="1 2">DSM 25232</strain>
    </source>
</reference>
<proteinExistence type="predicted"/>
<organism evidence="1 2">
    <name type="scientific">Aquimarina amphilecti</name>
    <dbReference type="NCBI Taxonomy" id="1038014"/>
    <lineage>
        <taxon>Bacteria</taxon>
        <taxon>Pseudomonadati</taxon>
        <taxon>Bacteroidota</taxon>
        <taxon>Flavobacteriia</taxon>
        <taxon>Flavobacteriales</taxon>
        <taxon>Flavobacteriaceae</taxon>
        <taxon>Aquimarina</taxon>
    </lineage>
</organism>
<gene>
    <name evidence="1" type="ORF">SAMN04487910_0298</name>
</gene>
<keyword evidence="2" id="KW-1185">Reference proteome</keyword>
<protein>
    <recommendedName>
        <fullName evidence="3">SpoIIAA-like</fullName>
    </recommendedName>
</protein>
<dbReference type="EMBL" id="FOAB01000001">
    <property type="protein sequence ID" value="SEK34176.1"/>
    <property type="molecule type" value="Genomic_DNA"/>
</dbReference>
<dbReference type="AlphaFoldDB" id="A0A1H7G772"/>
<dbReference type="RefSeq" id="WP_091404565.1">
    <property type="nucleotide sequence ID" value="NZ_FOAB01000001.1"/>
</dbReference>
<dbReference type="Proteomes" id="UP000198521">
    <property type="component" value="Unassembled WGS sequence"/>
</dbReference>
<evidence type="ECO:0008006" key="3">
    <source>
        <dbReference type="Google" id="ProtNLM"/>
    </source>
</evidence>
<dbReference type="OrthoDB" id="1442370at2"/>
<name>A0A1H7G772_AQUAM</name>
<evidence type="ECO:0000313" key="1">
    <source>
        <dbReference type="EMBL" id="SEK34176.1"/>
    </source>
</evidence>
<dbReference type="STRING" id="1038014.SAMN04487910_0298"/>
<evidence type="ECO:0000313" key="2">
    <source>
        <dbReference type="Proteomes" id="UP000198521"/>
    </source>
</evidence>
<accession>A0A1H7G772</accession>